<organism evidence="1 2">
    <name type="scientific">Paenibacillus mucilaginosus (strain KNP414)</name>
    <dbReference type="NCBI Taxonomy" id="1036673"/>
    <lineage>
        <taxon>Bacteria</taxon>
        <taxon>Bacillati</taxon>
        <taxon>Bacillota</taxon>
        <taxon>Bacilli</taxon>
        <taxon>Bacillales</taxon>
        <taxon>Paenibacillaceae</taxon>
        <taxon>Paenibacillus</taxon>
    </lineage>
</organism>
<dbReference type="Proteomes" id="UP000006620">
    <property type="component" value="Chromosome"/>
</dbReference>
<evidence type="ECO:0000313" key="1">
    <source>
        <dbReference type="EMBL" id="AEI46016.1"/>
    </source>
</evidence>
<name>F8FA43_PAEMK</name>
<protein>
    <submittedName>
        <fullName evidence="1">Uncharacterized protein</fullName>
    </submittedName>
</protein>
<dbReference type="KEGG" id="pms:KNP414_07522"/>
<evidence type="ECO:0000313" key="2">
    <source>
        <dbReference type="Proteomes" id="UP000006620"/>
    </source>
</evidence>
<dbReference type="EMBL" id="CP002869">
    <property type="protein sequence ID" value="AEI46016.1"/>
    <property type="molecule type" value="Genomic_DNA"/>
</dbReference>
<gene>
    <name evidence="1" type="ordered locus">KNP414_07522</name>
</gene>
<proteinExistence type="predicted"/>
<dbReference type="HOGENOM" id="CLU_972672_0_0_9"/>
<dbReference type="AntiFam" id="ANF00089">
    <property type="entry name" value="Shadow ORF (opposite rplC)"/>
</dbReference>
<reference evidence="1 2" key="2">
    <citation type="journal article" date="2013" name="Genome Announc.">
        <title>Genome Sequence of Growth-Improving Paenibacillus mucilaginosus Strain KNP414.</title>
        <authorList>
            <person name="Lu J.J."/>
            <person name="Wang J.F."/>
            <person name="Hu X.F."/>
        </authorList>
    </citation>
    <scope>NUCLEOTIDE SEQUENCE [LARGE SCALE GENOMIC DNA]</scope>
    <source>
        <strain evidence="1 2">KNP414</strain>
    </source>
</reference>
<dbReference type="AlphaFoldDB" id="F8FA43"/>
<accession>F8FA43</accession>
<sequence length="286" mass="33148">MTRTTCTFLFPRFTATTANFRTTFGFVRTCTKGCALHQDSFIQDMKMRLDAEYRFSQLHFTNLSTTHIKYRYFWHVLSSFLAILSFYRRFNGNVAVLRTRNGTFDQKHVTLNVDLNNFETLNRNCLGTHVTWQVLTFWYTVRLDGTHRTWTAVITGTVSHRTSGLVMSLDNTLEPFTFGSTRYINEFTFSKHVSFDFLANFVLGNRNTAKLFNVALRCCACFLSVAQLRFVCVLFFLIGKTDLDGLVPVVLNILLLQHCARTCLNNCYWYNQSFGSKHLSHPKFLT</sequence>
<dbReference type="PATRIC" id="fig|1036673.3.peg.7017"/>
<reference evidence="2" key="1">
    <citation type="submission" date="2011-06" db="EMBL/GenBank/DDBJ databases">
        <title>Complete genome sequence of Paenibacillus mucilaginosus KNP414.</title>
        <authorList>
            <person name="Wang J."/>
            <person name="Hu S."/>
            <person name="Hu X."/>
            <person name="Zhang B."/>
            <person name="Dong D."/>
            <person name="Zhang S."/>
            <person name="Zhao K."/>
            <person name="Wu D."/>
        </authorList>
    </citation>
    <scope>NUCLEOTIDE SEQUENCE [LARGE SCALE GENOMIC DNA]</scope>
    <source>
        <strain evidence="2">KNP414</strain>
    </source>
</reference>